<proteinExistence type="inferred from homology"/>
<dbReference type="Pfam" id="PF01865">
    <property type="entry name" value="PhoU_div"/>
    <property type="match status" value="1"/>
</dbReference>
<gene>
    <name evidence="2" type="ORF">C8D86_10141</name>
</gene>
<dbReference type="PANTHER" id="PTHR37298">
    <property type="entry name" value="UPF0111 PROTEIN YKAA"/>
    <property type="match status" value="1"/>
</dbReference>
<dbReference type="Proteomes" id="UP000254720">
    <property type="component" value="Unassembled WGS sequence"/>
</dbReference>
<accession>A0A370GYQ5</accession>
<dbReference type="InterPro" id="IPR052912">
    <property type="entry name" value="UPF0111_domain"/>
</dbReference>
<protein>
    <recommendedName>
        <fullName evidence="4">Phosphate transport regulator</fullName>
    </recommendedName>
</protein>
<name>A0A370GYQ5_9COXI</name>
<dbReference type="InterPro" id="IPR018445">
    <property type="entry name" value="Put_Phosphate_transp_reg"/>
</dbReference>
<organism evidence="2 3">
    <name type="scientific">Aquicella lusitana</name>
    <dbReference type="NCBI Taxonomy" id="254246"/>
    <lineage>
        <taxon>Bacteria</taxon>
        <taxon>Pseudomonadati</taxon>
        <taxon>Pseudomonadota</taxon>
        <taxon>Gammaproteobacteria</taxon>
        <taxon>Legionellales</taxon>
        <taxon>Coxiellaceae</taxon>
        <taxon>Aquicella</taxon>
    </lineage>
</organism>
<evidence type="ECO:0008006" key="4">
    <source>
        <dbReference type="Google" id="ProtNLM"/>
    </source>
</evidence>
<sequence length="208" mass="24314">MLKRLLPRQDAFFQLFQQAADKLLLATTEFSNLLQHLDNQQYYVDAIAKHEEEADQIAYTNFELLHKTFITPFDRNDIHQLTSALDDIIDLINRIAQRFPFYQLSSVPEETIQLSRLSAEATEHLKKAIYCLHSLKNSAEIFHHCNEIERVESRAHQVVLAGEKKLFMDEEDFKTFFKLKEIYAHSKLVINRCQDVANILKGIVLEYS</sequence>
<evidence type="ECO:0000256" key="1">
    <source>
        <dbReference type="ARBA" id="ARBA00008591"/>
    </source>
</evidence>
<dbReference type="Gene3D" id="1.20.58.220">
    <property type="entry name" value="Phosphate transport system protein phou homolog 2, domain 2"/>
    <property type="match status" value="1"/>
</dbReference>
<reference evidence="2 3" key="1">
    <citation type="submission" date="2018-07" db="EMBL/GenBank/DDBJ databases">
        <title>Genomic Encyclopedia of Type Strains, Phase IV (KMG-IV): sequencing the most valuable type-strain genomes for metagenomic binning, comparative biology and taxonomic classification.</title>
        <authorList>
            <person name="Goeker M."/>
        </authorList>
    </citation>
    <scope>NUCLEOTIDE SEQUENCE [LARGE SCALE GENOMIC DNA]</scope>
    <source>
        <strain evidence="2 3">DSM 16500</strain>
    </source>
</reference>
<keyword evidence="3" id="KW-1185">Reference proteome</keyword>
<comment type="caution">
    <text evidence="2">The sequence shown here is derived from an EMBL/GenBank/DDBJ whole genome shotgun (WGS) entry which is preliminary data.</text>
</comment>
<evidence type="ECO:0000313" key="3">
    <source>
        <dbReference type="Proteomes" id="UP000254720"/>
    </source>
</evidence>
<dbReference type="InterPro" id="IPR038078">
    <property type="entry name" value="PhoU-like_sf"/>
</dbReference>
<dbReference type="PANTHER" id="PTHR37298:SF1">
    <property type="entry name" value="UPF0111 PROTEIN YKAA"/>
    <property type="match status" value="1"/>
</dbReference>
<comment type="similarity">
    <text evidence="1">Belongs to the UPF0111 family.</text>
</comment>
<dbReference type="RefSeq" id="WP_114833278.1">
    <property type="nucleotide sequence ID" value="NZ_LR699114.1"/>
</dbReference>
<dbReference type="EMBL" id="QQAX01000001">
    <property type="protein sequence ID" value="RDI48762.1"/>
    <property type="molecule type" value="Genomic_DNA"/>
</dbReference>
<evidence type="ECO:0000313" key="2">
    <source>
        <dbReference type="EMBL" id="RDI48762.1"/>
    </source>
</evidence>
<dbReference type="OrthoDB" id="9797568at2"/>
<dbReference type="AlphaFoldDB" id="A0A370GYQ5"/>